<keyword evidence="1" id="KW-0472">Membrane</keyword>
<keyword evidence="4" id="KW-1185">Reference proteome</keyword>
<feature type="domain" description="DUF547" evidence="2">
    <location>
        <begin position="122"/>
        <end position="244"/>
    </location>
</feature>
<accession>A0A0D6JBX6</accession>
<dbReference type="PANTHER" id="PTHR46361">
    <property type="entry name" value="ELECTRON CARRIER/ PROTEIN DISULFIDE OXIDOREDUCTASE"/>
    <property type="match status" value="1"/>
</dbReference>
<dbReference type="PANTHER" id="PTHR46361:SF3">
    <property type="entry name" value="ELECTRON CARRIER_ PROTEIN DISULFIDE OXIDOREDUCTASE"/>
    <property type="match status" value="1"/>
</dbReference>
<keyword evidence="1" id="KW-0812">Transmembrane</keyword>
<reference evidence="4" key="1">
    <citation type="submission" date="2015-02" db="EMBL/GenBank/DDBJ databases">
        <authorList>
            <person name="Chooi Y.-H."/>
        </authorList>
    </citation>
    <scope>NUCLEOTIDE SEQUENCE [LARGE SCALE GENOMIC DNA]</scope>
    <source>
        <strain evidence="4">strain Y</strain>
    </source>
</reference>
<evidence type="ECO:0000313" key="3">
    <source>
        <dbReference type="EMBL" id="CPR16787.1"/>
    </source>
</evidence>
<protein>
    <recommendedName>
        <fullName evidence="2">DUF547 domain-containing protein</fullName>
    </recommendedName>
</protein>
<name>A0A0D6JBX6_9HYPH</name>
<feature type="transmembrane region" description="Helical" evidence="1">
    <location>
        <begin position="30"/>
        <end position="47"/>
    </location>
</feature>
<proteinExistence type="predicted"/>
<evidence type="ECO:0000256" key="1">
    <source>
        <dbReference type="SAM" id="Phobius"/>
    </source>
</evidence>
<dbReference type="InterPro" id="IPR006869">
    <property type="entry name" value="DUF547"/>
</dbReference>
<organism evidence="3 4">
    <name type="scientific">Candidatus Filomicrobium marinum</name>
    <dbReference type="NCBI Taxonomy" id="1608628"/>
    <lineage>
        <taxon>Bacteria</taxon>
        <taxon>Pseudomonadati</taxon>
        <taxon>Pseudomonadota</taxon>
        <taxon>Alphaproteobacteria</taxon>
        <taxon>Hyphomicrobiales</taxon>
        <taxon>Hyphomicrobiaceae</taxon>
        <taxon>Filomicrobium</taxon>
    </lineage>
</organism>
<keyword evidence="1" id="KW-1133">Transmembrane helix</keyword>
<dbReference type="OrthoDB" id="526867at2"/>
<dbReference type="RefSeq" id="WP_052743692.1">
    <property type="nucleotide sequence ID" value="NZ_LN829118.1"/>
</dbReference>
<evidence type="ECO:0000313" key="4">
    <source>
        <dbReference type="Proteomes" id="UP000033187"/>
    </source>
</evidence>
<dbReference type="Pfam" id="PF04784">
    <property type="entry name" value="DUF547"/>
    <property type="match status" value="1"/>
</dbReference>
<evidence type="ECO:0000259" key="2">
    <source>
        <dbReference type="Pfam" id="PF04784"/>
    </source>
</evidence>
<dbReference type="KEGG" id="fil:BN1229_v1_0960"/>
<sequence>MYRRVIYQSSHLAVHSFTEQSGTKRGQRRAILRASLFIIPAIVGLALKTTDTAAAQSITQSFAVDDRNAKARVNHTAWSMLLKEFLVEGSDGINRIAYRPFKETKHSSLKSYVKSLERIDPRTLSRPEQFAYWVNLYNAKTVDVVLDKYPVASIRDISISPDLLDLLKQSVGAGGPWKEEILTIAGVALSLDNIEHDILRPIFKDPRIHYVVNCASYGCPNLPSEALTSANLEAQLDAGAKAYINHPRGFQITSGQVTASSIYQWFQADFGGSAEAVLLHASKYAEPSLKNRLRGITTIDSYRYDWSLNDAAPASGNGASSQGVTAR</sequence>
<dbReference type="AlphaFoldDB" id="A0A0D6JBX6"/>
<gene>
    <name evidence="3" type="ORF">YBN1229_v1_0963</name>
</gene>
<dbReference type="Proteomes" id="UP000033187">
    <property type="component" value="Chromosome 1"/>
</dbReference>
<dbReference type="KEGG" id="fiy:BN1229_v1_0963"/>
<dbReference type="EMBL" id="LN829119">
    <property type="protein sequence ID" value="CPR16787.1"/>
    <property type="molecule type" value="Genomic_DNA"/>
</dbReference>